<proteinExistence type="predicted"/>
<keyword evidence="1" id="KW-0732">Signal</keyword>
<feature type="domain" description="Ground-like" evidence="2">
    <location>
        <begin position="54"/>
        <end position="125"/>
    </location>
</feature>
<comment type="caution">
    <text evidence="3">The sequence shown here is derived from an EMBL/GenBank/DDBJ whole genome shotgun (WGS) entry which is preliminary data.</text>
</comment>
<gene>
    <name evidence="3" type="ORF">CAMP_LOCUS11625</name>
</gene>
<evidence type="ECO:0000313" key="4">
    <source>
        <dbReference type="Proteomes" id="UP001152747"/>
    </source>
</evidence>
<evidence type="ECO:0000259" key="2">
    <source>
        <dbReference type="Pfam" id="PF04155"/>
    </source>
</evidence>
<keyword evidence="4" id="KW-1185">Reference proteome</keyword>
<accession>A0A9P1N2U5</accession>
<dbReference type="InterPro" id="IPR007284">
    <property type="entry name" value="Ground-like_dom"/>
</dbReference>
<evidence type="ECO:0000313" key="3">
    <source>
        <dbReference type="EMBL" id="CAI5448988.1"/>
    </source>
</evidence>
<dbReference type="Pfam" id="PF04155">
    <property type="entry name" value="Ground-like"/>
    <property type="match status" value="1"/>
</dbReference>
<name>A0A9P1N2U5_9PELO</name>
<dbReference type="AlphaFoldDB" id="A0A9P1N2U5"/>
<organism evidence="3 4">
    <name type="scientific">Caenorhabditis angaria</name>
    <dbReference type="NCBI Taxonomy" id="860376"/>
    <lineage>
        <taxon>Eukaryota</taxon>
        <taxon>Metazoa</taxon>
        <taxon>Ecdysozoa</taxon>
        <taxon>Nematoda</taxon>
        <taxon>Chromadorea</taxon>
        <taxon>Rhabditida</taxon>
        <taxon>Rhabditina</taxon>
        <taxon>Rhabditomorpha</taxon>
        <taxon>Rhabditoidea</taxon>
        <taxon>Rhabditidae</taxon>
        <taxon>Peloderinae</taxon>
        <taxon>Caenorhabditis</taxon>
    </lineage>
</organism>
<sequence length="127" mass="13936">MKLLFVLLAILAFCDACGFLGGGGGCCGGCGGGCGRRKKRSAEMEDHIKSSDEDMLCNSPELKQVIVNSMQSSAFESSKILQQTLEDFEPNRYVIICSEHPFHYTVRHDTAYCGARNGTHYCQAFII</sequence>
<feature type="signal peptide" evidence="1">
    <location>
        <begin position="1"/>
        <end position="16"/>
    </location>
</feature>
<evidence type="ECO:0000256" key="1">
    <source>
        <dbReference type="SAM" id="SignalP"/>
    </source>
</evidence>
<reference evidence="3" key="1">
    <citation type="submission" date="2022-11" db="EMBL/GenBank/DDBJ databases">
        <authorList>
            <person name="Kikuchi T."/>
        </authorList>
    </citation>
    <scope>NUCLEOTIDE SEQUENCE</scope>
    <source>
        <strain evidence="3">PS1010</strain>
    </source>
</reference>
<dbReference type="Proteomes" id="UP001152747">
    <property type="component" value="Unassembled WGS sequence"/>
</dbReference>
<protein>
    <recommendedName>
        <fullName evidence="2">Ground-like domain-containing protein</fullName>
    </recommendedName>
</protein>
<dbReference type="PROSITE" id="PS51257">
    <property type="entry name" value="PROKAR_LIPOPROTEIN"/>
    <property type="match status" value="1"/>
</dbReference>
<feature type="chain" id="PRO_5040393046" description="Ground-like domain-containing protein" evidence="1">
    <location>
        <begin position="17"/>
        <end position="127"/>
    </location>
</feature>
<dbReference type="EMBL" id="CANHGI010000004">
    <property type="protein sequence ID" value="CAI5448988.1"/>
    <property type="molecule type" value="Genomic_DNA"/>
</dbReference>
<dbReference type="OrthoDB" id="5843663at2759"/>